<keyword evidence="2 3" id="KW-0378">Hydrolase</keyword>
<evidence type="ECO:0000256" key="2">
    <source>
        <dbReference type="ARBA" id="ARBA00022801"/>
    </source>
</evidence>
<dbReference type="Pfam" id="PF00293">
    <property type="entry name" value="NUDIX"/>
    <property type="match status" value="1"/>
</dbReference>
<dbReference type="Gene3D" id="3.90.79.10">
    <property type="entry name" value="Nucleoside Triphosphate Pyrophosphohydrolase"/>
    <property type="match status" value="1"/>
</dbReference>
<dbReference type="InterPro" id="IPR000086">
    <property type="entry name" value="NUDIX_hydrolase_dom"/>
</dbReference>
<dbReference type="PROSITE" id="PS51462">
    <property type="entry name" value="NUDIX"/>
    <property type="match status" value="1"/>
</dbReference>
<dbReference type="PRINTS" id="PR00502">
    <property type="entry name" value="NUDIXFAMILY"/>
</dbReference>
<comment type="similarity">
    <text evidence="3">Belongs to the Nudix hydrolase family.</text>
</comment>
<dbReference type="InterPro" id="IPR020084">
    <property type="entry name" value="NUDIX_hydrolase_CS"/>
</dbReference>
<dbReference type="CDD" id="cd04673">
    <property type="entry name" value="NUDIX_ADPRase"/>
    <property type="match status" value="1"/>
</dbReference>
<gene>
    <name evidence="5" type="ORF">AB8Z38_14635</name>
</gene>
<dbReference type="PANTHER" id="PTHR43736:SF1">
    <property type="entry name" value="DIHYDRONEOPTERIN TRIPHOSPHATE DIPHOSPHATASE"/>
    <property type="match status" value="1"/>
</dbReference>
<evidence type="ECO:0000256" key="1">
    <source>
        <dbReference type="ARBA" id="ARBA00001946"/>
    </source>
</evidence>
<dbReference type="InterPro" id="IPR020476">
    <property type="entry name" value="Nudix_hydrolase"/>
</dbReference>
<dbReference type="GO" id="GO:0016787">
    <property type="term" value="F:hydrolase activity"/>
    <property type="evidence" value="ECO:0007669"/>
    <property type="project" value="UniProtKB-KW"/>
</dbReference>
<sequence length="144" mass="15459">MAPVVQPSHPQLAVSAAIFRDGKVLLVRRARSPAKGFYSLPGGRVEFGESLQQALAREVDEETGLGIEIIGLAGWREVLPAAPGAGHYLIMSFAARWTAREPVLNDELDDVRWVAPDALASLGDLQLTGGLEEVIQSAHRLIAP</sequence>
<comment type="cofactor">
    <cofactor evidence="1">
        <name>Mg(2+)</name>
        <dbReference type="ChEBI" id="CHEBI:18420"/>
    </cofactor>
</comment>
<feature type="domain" description="Nudix hydrolase" evidence="4">
    <location>
        <begin position="9"/>
        <end position="144"/>
    </location>
</feature>
<organism evidence="5">
    <name type="scientific">Bradyrhizobium sp. LLZ17</name>
    <dbReference type="NCBI Taxonomy" id="3239388"/>
    <lineage>
        <taxon>Bacteria</taxon>
        <taxon>Pseudomonadati</taxon>
        <taxon>Pseudomonadota</taxon>
        <taxon>Alphaproteobacteria</taxon>
        <taxon>Hyphomicrobiales</taxon>
        <taxon>Nitrobacteraceae</taxon>
        <taxon>Bradyrhizobium</taxon>
    </lineage>
</organism>
<dbReference type="EMBL" id="CP165734">
    <property type="protein sequence ID" value="XDV60458.1"/>
    <property type="molecule type" value="Genomic_DNA"/>
</dbReference>
<protein>
    <submittedName>
        <fullName evidence="5">NUDIX hydrolase</fullName>
    </submittedName>
</protein>
<dbReference type="SUPFAM" id="SSF55811">
    <property type="entry name" value="Nudix"/>
    <property type="match status" value="1"/>
</dbReference>
<evidence type="ECO:0000313" key="5">
    <source>
        <dbReference type="EMBL" id="XDV60458.1"/>
    </source>
</evidence>
<dbReference type="InterPro" id="IPR015797">
    <property type="entry name" value="NUDIX_hydrolase-like_dom_sf"/>
</dbReference>
<proteinExistence type="inferred from homology"/>
<dbReference type="RefSeq" id="WP_369725809.1">
    <property type="nucleotide sequence ID" value="NZ_CP165734.1"/>
</dbReference>
<reference evidence="5" key="1">
    <citation type="submission" date="2024-08" db="EMBL/GenBank/DDBJ databases">
        <authorList>
            <person name="Chaddad Z."/>
            <person name="Lamrabet M."/>
            <person name="Bouhnik O."/>
            <person name="Alami S."/>
            <person name="Wipf D."/>
            <person name="Courty P.E."/>
            <person name="Missbah El Idrissi M."/>
        </authorList>
    </citation>
    <scope>NUCLEOTIDE SEQUENCE</scope>
    <source>
        <strain evidence="5">LLZ17</strain>
    </source>
</reference>
<name>A0AB39XTH3_9BRAD</name>
<evidence type="ECO:0000259" key="4">
    <source>
        <dbReference type="PROSITE" id="PS51462"/>
    </source>
</evidence>
<evidence type="ECO:0000256" key="3">
    <source>
        <dbReference type="RuleBase" id="RU003476"/>
    </source>
</evidence>
<dbReference type="AlphaFoldDB" id="A0AB39XTH3"/>
<accession>A0AB39XTH3</accession>
<dbReference type="PANTHER" id="PTHR43736">
    <property type="entry name" value="ADP-RIBOSE PYROPHOSPHATASE"/>
    <property type="match status" value="1"/>
</dbReference>
<dbReference type="PROSITE" id="PS00893">
    <property type="entry name" value="NUDIX_BOX"/>
    <property type="match status" value="1"/>
</dbReference>